<proteinExistence type="predicted"/>
<dbReference type="NCBIfam" id="NF008750">
    <property type="entry name" value="PRK11784.1-2"/>
    <property type="match status" value="1"/>
</dbReference>
<dbReference type="Pfam" id="PF26341">
    <property type="entry name" value="AAA_SelU"/>
    <property type="match status" value="1"/>
</dbReference>
<keyword evidence="4" id="KW-1185">Reference proteome</keyword>
<dbReference type="PANTHER" id="PTHR30401">
    <property type="entry name" value="TRNA 2-SELENOURIDINE SYNTHASE"/>
    <property type="match status" value="1"/>
</dbReference>
<reference evidence="3 4" key="1">
    <citation type="submission" date="2020-05" db="EMBL/GenBank/DDBJ databases">
        <title>Compete genome of Limnobacter sp. SAORIC-580.</title>
        <authorList>
            <person name="Song J."/>
            <person name="Cho J.-C."/>
        </authorList>
    </citation>
    <scope>NUCLEOTIDE SEQUENCE [LARGE SCALE GENOMIC DNA]</scope>
    <source>
        <strain evidence="3 4">SAORIC-580</strain>
    </source>
</reference>
<dbReference type="SUPFAM" id="SSF52540">
    <property type="entry name" value="P-loop containing nucleoside triphosphate hydrolases"/>
    <property type="match status" value="1"/>
</dbReference>
<dbReference type="PROSITE" id="PS50206">
    <property type="entry name" value="RHODANESE_3"/>
    <property type="match status" value="1"/>
</dbReference>
<dbReference type="RefSeq" id="WP_171098898.1">
    <property type="nucleotide sequence ID" value="NZ_CP053084.1"/>
</dbReference>
<dbReference type="InterPro" id="IPR001763">
    <property type="entry name" value="Rhodanese-like_dom"/>
</dbReference>
<sequence>MHDFSSYDLIIDARSPREFEEDHIPGAVNMPVVNNDEYAEVGTLHRTDKMGAYSIGVRYSLANIARHLSEDLPKYPKDGKVLVYCFRGGKRSKLWVDALETIGYNVQKLPGGWKAYRRWVNEQLETAPTKFEYHVLSSPTGCGKTRLLYALREAGCQVVDLEAIARHRGSIIGAVPGTPQPSQKYFDTLLLEELAKCDPTRPVWVEAESKKIGNVQIPTAMLDSMRRGKTIRVHADMQQRVELWRQDYKHFEEDPEGLLERLRFIRSLVGGKEFEEWEQLAAERKMPELFERLMRNHYDPAYRRSILREYPNIDASPLIELHDLSPAGLLEVAKKIRAQYDRKA</sequence>
<evidence type="ECO:0000259" key="2">
    <source>
        <dbReference type="PROSITE" id="PS50206"/>
    </source>
</evidence>
<evidence type="ECO:0000313" key="3">
    <source>
        <dbReference type="EMBL" id="QJR29494.1"/>
    </source>
</evidence>
<accession>A0ABX6N535</accession>
<dbReference type="Gene3D" id="3.40.250.10">
    <property type="entry name" value="Rhodanese-like domain"/>
    <property type="match status" value="1"/>
</dbReference>
<dbReference type="NCBIfam" id="TIGR03167">
    <property type="entry name" value="tRNA_sel_U_synt"/>
    <property type="match status" value="1"/>
</dbReference>
<dbReference type="NCBIfam" id="NF008752">
    <property type="entry name" value="PRK11784.1-4"/>
    <property type="match status" value="1"/>
</dbReference>
<dbReference type="InterPro" id="IPR036873">
    <property type="entry name" value="Rhodanese-like_dom_sf"/>
</dbReference>
<keyword evidence="1" id="KW-0711">Selenium</keyword>
<dbReference type="InterPro" id="IPR017582">
    <property type="entry name" value="SelU"/>
</dbReference>
<dbReference type="Proteomes" id="UP000501130">
    <property type="component" value="Chromosome"/>
</dbReference>
<name>A0ABX6N535_9BURK</name>
<dbReference type="EMBL" id="CP053084">
    <property type="protein sequence ID" value="QJR29494.1"/>
    <property type="molecule type" value="Genomic_DNA"/>
</dbReference>
<dbReference type="Pfam" id="PF00581">
    <property type="entry name" value="Rhodanese"/>
    <property type="match status" value="1"/>
</dbReference>
<dbReference type="SMART" id="SM00450">
    <property type="entry name" value="RHOD"/>
    <property type="match status" value="1"/>
</dbReference>
<dbReference type="InterPro" id="IPR058840">
    <property type="entry name" value="AAA_SelU"/>
</dbReference>
<dbReference type="InterPro" id="IPR027417">
    <property type="entry name" value="P-loop_NTPase"/>
</dbReference>
<protein>
    <submittedName>
        <fullName evidence="3">tRNA 2-selenouridine(34) synthase MnmH</fullName>
    </submittedName>
</protein>
<gene>
    <name evidence="3" type="primary">mnmH</name>
    <name evidence="3" type="ORF">HKT17_07100</name>
</gene>
<dbReference type="PANTHER" id="PTHR30401:SF0">
    <property type="entry name" value="TRNA 2-SELENOURIDINE SYNTHASE"/>
    <property type="match status" value="1"/>
</dbReference>
<feature type="domain" description="Rhodanese" evidence="2">
    <location>
        <begin position="9"/>
        <end position="122"/>
    </location>
</feature>
<organism evidence="3 4">
    <name type="scientific">Limnobacter profundi</name>
    <dbReference type="NCBI Taxonomy" id="2732163"/>
    <lineage>
        <taxon>Bacteria</taxon>
        <taxon>Pseudomonadati</taxon>
        <taxon>Pseudomonadota</taxon>
        <taxon>Betaproteobacteria</taxon>
        <taxon>Burkholderiales</taxon>
        <taxon>Burkholderiaceae</taxon>
        <taxon>Limnobacter</taxon>
    </lineage>
</organism>
<dbReference type="SUPFAM" id="SSF52821">
    <property type="entry name" value="Rhodanese/Cell cycle control phosphatase"/>
    <property type="match status" value="1"/>
</dbReference>
<evidence type="ECO:0000313" key="4">
    <source>
        <dbReference type="Proteomes" id="UP000501130"/>
    </source>
</evidence>
<evidence type="ECO:0000256" key="1">
    <source>
        <dbReference type="ARBA" id="ARBA00023266"/>
    </source>
</evidence>